<name>A0A3R7LRD4_9ACTN</name>
<evidence type="ECO:0000256" key="1">
    <source>
        <dbReference type="ARBA" id="ARBA00022737"/>
    </source>
</evidence>
<dbReference type="InterPro" id="IPR027417">
    <property type="entry name" value="P-loop_NTPase"/>
</dbReference>
<evidence type="ECO:0000313" key="4">
    <source>
        <dbReference type="Proteomes" id="UP000028058"/>
    </source>
</evidence>
<sequence>MIPRQLIQQQRVERPWLTECLEEFMLGDGRFLVITGLPGTGKTSSLVDFILEREKRGAAVFTHFCSRRYVDASVDPYVFVNRLLQQLGMFEIGKVGHQRRFGDVTAMVSAHTNRGLVAGTYIAHYEYRSTDLRDSLVRGFINPLQELTRERPVLVAIDGLDELDTDSSPNILSLLINTLASAPPGVKFVVTIASSHPSTEDLKAAFPVARIIDLSSPSVAEEVDQDVARYAISRGLDETNARAIAAHSGGNYAHAVNLADSVLSGRDISPSSFPFDLSERYAQILRRSFGLCGDSLPLVKQVLSLVASAGQPLPLTTVTKVLGVGVDELRGRLAPLAEIFIVEASSITLSHPCLRDLTFSSECANSVKSLGLPLSESDAHRAVITYYEDTANWDSYAAACLGGHYVWLLKHTNDSGDVVGCLQRFLQTRRLWGDESDTPQLLILSVFGALADAREGRACLAIFQSVVRHADDLPSGLVSQTARFIGESFPKEAQLEFRKALELQSVAADLAILDAAAHGDDELASNVYLWVLRHGSAAQVVVAPITLGAVWSVRKAHESMTVLWNLAALVSWRRPQQSKRLLSFIADVCILAYANAPTDQRLMAAISHLWEAIFRDRLILRGVIKLLANMKMLGGVFGSRLAQQVFEALDSAVGSGTWEGASTLFAAMDLNIEDCVEMLDVNCPNDGILQAVHMLTESRNAIHNLLGAQILAIHSISGHLGENSYQDLIEQASPRGTQWILGASAVVWDSSPVWTEAWAWDLVSQLRIVEQGEFVVRVRSPWGEFTPVLLGWALAAAREDIDADSIAERLNGCDARVRTGLLDALMVCAVYRPAYCSSLLIALRGLGAIADADFQRCISLAVLCHWNRFPAFPLLESDDYKLLGNSSAIGALHQGMALIGHFNNGVSEGFNYPVMRRGMLQPIYRFALIGTPRKIAVAKYTQQICRMLTDADFRMLQWVE</sequence>
<evidence type="ECO:0000313" key="3">
    <source>
        <dbReference type="EMBL" id="RKM98708.1"/>
    </source>
</evidence>
<dbReference type="Proteomes" id="UP000028058">
    <property type="component" value="Unassembled WGS sequence"/>
</dbReference>
<dbReference type="PANTHER" id="PTHR10039">
    <property type="entry name" value="AMELOGENIN"/>
    <property type="match status" value="1"/>
</dbReference>
<keyword evidence="1" id="KW-0677">Repeat</keyword>
<dbReference type="GO" id="GO:0005524">
    <property type="term" value="F:ATP binding"/>
    <property type="evidence" value="ECO:0007669"/>
    <property type="project" value="UniProtKB-KW"/>
</dbReference>
<keyword evidence="3" id="KW-0067">ATP-binding</keyword>
<dbReference type="Pfam" id="PF24883">
    <property type="entry name" value="NPHP3_N"/>
    <property type="match status" value="1"/>
</dbReference>
<keyword evidence="3" id="KW-0547">Nucleotide-binding</keyword>
<reference evidence="3 4" key="1">
    <citation type="journal article" date="2014" name="Genome Announc.">
        <title>Draft Genome Sequence of Streptomyces fradiae ATCC 19609, a Strain Highly Sensitive to Antibiotics.</title>
        <authorList>
            <person name="Bekker O.B."/>
            <person name="Klimina K.M."/>
            <person name="Vatlin A.A."/>
            <person name="Zakharevich N.V."/>
            <person name="Kasianov A.S."/>
            <person name="Danilenko V.N."/>
        </authorList>
    </citation>
    <scope>NUCLEOTIDE SEQUENCE [LARGE SCALE GENOMIC DNA]</scope>
    <source>
        <strain evidence="3 4">ATCC 19609</strain>
    </source>
</reference>
<keyword evidence="4" id="KW-1185">Reference proteome</keyword>
<dbReference type="PANTHER" id="PTHR10039:SF17">
    <property type="entry name" value="FUNGAL STAND N-TERMINAL GOODBYE DOMAIN-CONTAINING PROTEIN-RELATED"/>
    <property type="match status" value="1"/>
</dbReference>
<dbReference type="InterPro" id="IPR056884">
    <property type="entry name" value="NPHP3-like_N"/>
</dbReference>
<dbReference type="Gene3D" id="3.40.50.300">
    <property type="entry name" value="P-loop containing nucleotide triphosphate hydrolases"/>
    <property type="match status" value="1"/>
</dbReference>
<dbReference type="SUPFAM" id="SSF52540">
    <property type="entry name" value="P-loop containing nucleoside triphosphate hydrolases"/>
    <property type="match status" value="1"/>
</dbReference>
<dbReference type="EMBL" id="JNAD02000001">
    <property type="protein sequence ID" value="RKM98708.1"/>
    <property type="molecule type" value="Genomic_DNA"/>
</dbReference>
<dbReference type="AlphaFoldDB" id="A0A3R7LRD4"/>
<protein>
    <submittedName>
        <fullName evidence="3">ATP-binding protein</fullName>
    </submittedName>
</protein>
<proteinExistence type="predicted"/>
<organism evidence="3 4">
    <name type="scientific">Streptomyces xinghaiensis</name>
    <dbReference type="NCBI Taxonomy" id="1038928"/>
    <lineage>
        <taxon>Bacteria</taxon>
        <taxon>Bacillati</taxon>
        <taxon>Actinomycetota</taxon>
        <taxon>Actinomycetes</taxon>
        <taxon>Kitasatosporales</taxon>
        <taxon>Streptomycetaceae</taxon>
        <taxon>Streptomyces</taxon>
    </lineage>
</organism>
<gene>
    <name evidence="3" type="ORF">SFRA_000010</name>
</gene>
<evidence type="ECO:0000259" key="2">
    <source>
        <dbReference type="Pfam" id="PF24883"/>
    </source>
</evidence>
<feature type="domain" description="Nephrocystin 3-like N-terminal" evidence="2">
    <location>
        <begin position="28"/>
        <end position="191"/>
    </location>
</feature>
<comment type="caution">
    <text evidence="3">The sequence shown here is derived from an EMBL/GenBank/DDBJ whole genome shotgun (WGS) entry which is preliminary data.</text>
</comment>
<dbReference type="OrthoDB" id="517187at2"/>
<dbReference type="RefSeq" id="WP_043472468.1">
    <property type="nucleotide sequence ID" value="NZ_CP134822.1"/>
</dbReference>
<accession>A0A3R7LRD4</accession>